<dbReference type="Gene3D" id="2.40.70.10">
    <property type="entry name" value="Acid Proteases"/>
    <property type="match status" value="1"/>
</dbReference>
<dbReference type="PANTHER" id="PTHR33240:SF15">
    <property type="entry name" value="GAG-PRO-LIKE PROTEIN"/>
    <property type="match status" value="1"/>
</dbReference>
<accession>A0AAD8MHL5</accession>
<gene>
    <name evidence="1" type="ORF">POM88_028436</name>
</gene>
<dbReference type="AlphaFoldDB" id="A0AAD8MHL5"/>
<evidence type="ECO:0000313" key="2">
    <source>
        <dbReference type="Proteomes" id="UP001237642"/>
    </source>
</evidence>
<dbReference type="PANTHER" id="PTHR33240">
    <property type="entry name" value="OS08G0508500 PROTEIN"/>
    <property type="match status" value="1"/>
</dbReference>
<reference evidence="1" key="1">
    <citation type="submission" date="2023-02" db="EMBL/GenBank/DDBJ databases">
        <title>Genome of toxic invasive species Heracleum sosnowskyi carries increased number of genes despite the absence of recent whole-genome duplications.</title>
        <authorList>
            <person name="Schelkunov M."/>
            <person name="Shtratnikova V."/>
            <person name="Makarenko M."/>
            <person name="Klepikova A."/>
            <person name="Omelchenko D."/>
            <person name="Novikova G."/>
            <person name="Obukhova E."/>
            <person name="Bogdanov V."/>
            <person name="Penin A."/>
            <person name="Logacheva M."/>
        </authorList>
    </citation>
    <scope>NUCLEOTIDE SEQUENCE</scope>
    <source>
        <strain evidence="1">Hsosn_3</strain>
        <tissue evidence="1">Leaf</tissue>
    </source>
</reference>
<reference evidence="1" key="2">
    <citation type="submission" date="2023-05" db="EMBL/GenBank/DDBJ databases">
        <authorList>
            <person name="Schelkunov M.I."/>
        </authorList>
    </citation>
    <scope>NUCLEOTIDE SEQUENCE</scope>
    <source>
        <strain evidence="1">Hsosn_3</strain>
        <tissue evidence="1">Leaf</tissue>
    </source>
</reference>
<organism evidence="1 2">
    <name type="scientific">Heracleum sosnowskyi</name>
    <dbReference type="NCBI Taxonomy" id="360622"/>
    <lineage>
        <taxon>Eukaryota</taxon>
        <taxon>Viridiplantae</taxon>
        <taxon>Streptophyta</taxon>
        <taxon>Embryophyta</taxon>
        <taxon>Tracheophyta</taxon>
        <taxon>Spermatophyta</taxon>
        <taxon>Magnoliopsida</taxon>
        <taxon>eudicotyledons</taxon>
        <taxon>Gunneridae</taxon>
        <taxon>Pentapetalae</taxon>
        <taxon>asterids</taxon>
        <taxon>campanulids</taxon>
        <taxon>Apiales</taxon>
        <taxon>Apiaceae</taxon>
        <taxon>Apioideae</taxon>
        <taxon>apioid superclade</taxon>
        <taxon>Tordylieae</taxon>
        <taxon>Tordyliinae</taxon>
        <taxon>Heracleum</taxon>
    </lineage>
</organism>
<evidence type="ECO:0008006" key="3">
    <source>
        <dbReference type="Google" id="ProtNLM"/>
    </source>
</evidence>
<dbReference type="Proteomes" id="UP001237642">
    <property type="component" value="Unassembled WGS sequence"/>
</dbReference>
<sequence length="272" mass="31039">MRRNYELYSYSTDRRAPPLDRTYRVERPDRSWRSRERNEKEFTKLNTDKATVLAILKAEPDYRPPRPMKPRRPPSSIYCEYHDDTGYTTDACFQLSSLIESKIRRGQLIHFVDDTSHPPSRTHDHDRVIDVIVGKAPKRPTPNPTPIIAFSDEDYPSGMIESHQDALIVTAKIGTNTVKKILIDNGSSVDILYHHAYSRMDLGDRKMENVNIPMYGFTGNEVKIVGTIDLPILFGTSPCQTWQMIKFHVVNAASSYNAILGRTTLTALKAIT</sequence>
<proteinExistence type="predicted"/>
<dbReference type="SUPFAM" id="SSF50630">
    <property type="entry name" value="Acid proteases"/>
    <property type="match status" value="1"/>
</dbReference>
<keyword evidence="2" id="KW-1185">Reference proteome</keyword>
<name>A0AAD8MHL5_9APIA</name>
<comment type="caution">
    <text evidence="1">The sequence shown here is derived from an EMBL/GenBank/DDBJ whole genome shotgun (WGS) entry which is preliminary data.</text>
</comment>
<evidence type="ECO:0000313" key="1">
    <source>
        <dbReference type="EMBL" id="KAK1372243.1"/>
    </source>
</evidence>
<protein>
    <recommendedName>
        <fullName evidence="3">Peptidase A2 domain-containing protein</fullName>
    </recommendedName>
</protein>
<dbReference type="EMBL" id="JAUIZM010000007">
    <property type="protein sequence ID" value="KAK1372243.1"/>
    <property type="molecule type" value="Genomic_DNA"/>
</dbReference>
<dbReference type="InterPro" id="IPR021109">
    <property type="entry name" value="Peptidase_aspartic_dom_sf"/>
</dbReference>
<dbReference type="CDD" id="cd00303">
    <property type="entry name" value="retropepsin_like"/>
    <property type="match status" value="1"/>
</dbReference>